<name>A0A542XAY1_9MICO</name>
<keyword evidence="4" id="KW-1185">Reference proteome</keyword>
<feature type="region of interest" description="Disordered" evidence="1">
    <location>
        <begin position="26"/>
        <end position="97"/>
    </location>
</feature>
<dbReference type="Proteomes" id="UP000318336">
    <property type="component" value="Unassembled WGS sequence"/>
</dbReference>
<feature type="region of interest" description="Disordered" evidence="1">
    <location>
        <begin position="143"/>
        <end position="166"/>
    </location>
</feature>
<accession>A0A542XAY1</accession>
<dbReference type="AlphaFoldDB" id="A0A542XAY1"/>
<reference evidence="3 4" key="1">
    <citation type="submission" date="2019-06" db="EMBL/GenBank/DDBJ databases">
        <title>Sequencing the genomes of 1000 actinobacteria strains.</title>
        <authorList>
            <person name="Klenk H.-P."/>
        </authorList>
    </citation>
    <scope>NUCLEOTIDE SEQUENCE [LARGE SCALE GENOMIC DNA]</scope>
    <source>
        <strain evidence="3 4">DSM 24617</strain>
    </source>
</reference>
<dbReference type="EMBL" id="VFOK01000001">
    <property type="protein sequence ID" value="TQL32916.1"/>
    <property type="molecule type" value="Genomic_DNA"/>
</dbReference>
<feature type="chain" id="PRO_5038830393" description="Lipoprotein" evidence="2">
    <location>
        <begin position="22"/>
        <end position="267"/>
    </location>
</feature>
<evidence type="ECO:0008006" key="5">
    <source>
        <dbReference type="Google" id="ProtNLM"/>
    </source>
</evidence>
<gene>
    <name evidence="3" type="ORF">FB554_1049</name>
</gene>
<dbReference type="RefSeq" id="WP_142005003.1">
    <property type="nucleotide sequence ID" value="NZ_CAJTBP010000001.1"/>
</dbReference>
<keyword evidence="2" id="KW-0732">Signal</keyword>
<sequence>MPTRRRWIAAPSALVALTALTACQGSEVTVESAPPSSATTAPGPSGSSPAPGTSSTPAPSSPAPTGSNPSSGAPSALDPAPNPITGSSISAAELGPTVSSAQNARISFRFELTGRDNQQAQGTARCSGKAAWTLRTGSREEIHVDGSDYSRTGSDGPYRQRSDDELELDDDNPCNFESVIDDDVTFQVVGRDASYDGRTGLTELRGNADGASFTVFLEPSRRPVHVQIKLSTSTRSITYRDYGAPVTITAPTDVRSGGPSPSSGAPV</sequence>
<feature type="signal peptide" evidence="2">
    <location>
        <begin position="1"/>
        <end position="21"/>
    </location>
</feature>
<evidence type="ECO:0000256" key="2">
    <source>
        <dbReference type="SAM" id="SignalP"/>
    </source>
</evidence>
<organism evidence="3 4">
    <name type="scientific">Barrientosiimonas humi</name>
    <dbReference type="NCBI Taxonomy" id="999931"/>
    <lineage>
        <taxon>Bacteria</taxon>
        <taxon>Bacillati</taxon>
        <taxon>Actinomycetota</taxon>
        <taxon>Actinomycetes</taxon>
        <taxon>Micrococcales</taxon>
        <taxon>Dermacoccaceae</taxon>
        <taxon>Barrientosiimonas</taxon>
    </lineage>
</organism>
<evidence type="ECO:0000313" key="4">
    <source>
        <dbReference type="Proteomes" id="UP000318336"/>
    </source>
</evidence>
<proteinExistence type="predicted"/>
<feature type="compositionally biased region" description="Low complexity" evidence="1">
    <location>
        <begin position="32"/>
        <end position="76"/>
    </location>
</feature>
<protein>
    <recommendedName>
        <fullName evidence="5">Lipoprotein</fullName>
    </recommendedName>
</protein>
<dbReference type="PROSITE" id="PS51257">
    <property type="entry name" value="PROKAR_LIPOPROTEIN"/>
    <property type="match status" value="1"/>
</dbReference>
<evidence type="ECO:0000256" key="1">
    <source>
        <dbReference type="SAM" id="MobiDB-lite"/>
    </source>
</evidence>
<evidence type="ECO:0000313" key="3">
    <source>
        <dbReference type="EMBL" id="TQL32916.1"/>
    </source>
</evidence>
<comment type="caution">
    <text evidence="3">The sequence shown here is derived from an EMBL/GenBank/DDBJ whole genome shotgun (WGS) entry which is preliminary data.</text>
</comment>